<keyword evidence="1" id="KW-0472">Membrane</keyword>
<keyword evidence="3" id="KW-1185">Reference proteome</keyword>
<organism evidence="2 3">
    <name type="scientific">Ktedonosporobacter rubrisoli</name>
    <dbReference type="NCBI Taxonomy" id="2509675"/>
    <lineage>
        <taxon>Bacteria</taxon>
        <taxon>Bacillati</taxon>
        <taxon>Chloroflexota</taxon>
        <taxon>Ktedonobacteria</taxon>
        <taxon>Ktedonobacterales</taxon>
        <taxon>Ktedonosporobacteraceae</taxon>
        <taxon>Ktedonosporobacter</taxon>
    </lineage>
</organism>
<accession>A0A4P6JYS9</accession>
<evidence type="ECO:0000313" key="2">
    <source>
        <dbReference type="EMBL" id="QBD80643.1"/>
    </source>
</evidence>
<reference evidence="2 3" key="1">
    <citation type="submission" date="2019-01" db="EMBL/GenBank/DDBJ databases">
        <title>Ktedonosporobacter rubrisoli SCAWS-G2.</title>
        <authorList>
            <person name="Huang Y."/>
            <person name="Yan B."/>
        </authorList>
    </citation>
    <scope>NUCLEOTIDE SEQUENCE [LARGE SCALE GENOMIC DNA]</scope>
    <source>
        <strain evidence="2 3">SCAWS-G2</strain>
    </source>
</reference>
<keyword evidence="1" id="KW-0812">Transmembrane</keyword>
<dbReference type="Pfam" id="PF20226">
    <property type="entry name" value="DUF6585"/>
    <property type="match status" value="2"/>
</dbReference>
<dbReference type="OrthoDB" id="148605at2"/>
<dbReference type="InterPro" id="IPR046492">
    <property type="entry name" value="DUF6585"/>
</dbReference>
<keyword evidence="1" id="KW-1133">Transmembrane helix</keyword>
<feature type="transmembrane region" description="Helical" evidence="1">
    <location>
        <begin position="69"/>
        <end position="91"/>
    </location>
</feature>
<dbReference type="EMBL" id="CP035758">
    <property type="protein sequence ID" value="QBD80643.1"/>
    <property type="molecule type" value="Genomic_DNA"/>
</dbReference>
<sequence>MQQVSPAQSIPRAIHRMAARQQLGAPYMACTPRTPMYMYYLVGPLIVIVGIGIITAFALSYSFFRDWPLWQALLIPLVGAGWIGVGLWIMLTPWLYPRLRVFVCPDGLICLRRKAQIIRWNQVEQLWRSAHREANGKLSYSYRIQLRAGPGIVFASDLCNAEMLGALVEDEIIHNQLNASFADYEAGVPLIFGDIIVSLQGIGLKHMPEIVAWNEVENIDIKDTTMSIYKKGLARAWSQLDIARVANVGVLTRLLEYIKQRPVQPQLPQLKAYYAGMYLRFGHLQLSLQGVSLDNGRTLFPWSEIGSIGVGPGEVMLKRRGEPSEWYALSRRMIDDVATLKKVLEHILNSDKVL</sequence>
<dbReference type="AlphaFoldDB" id="A0A4P6JYS9"/>
<evidence type="ECO:0000313" key="3">
    <source>
        <dbReference type="Proteomes" id="UP000290365"/>
    </source>
</evidence>
<proteinExistence type="predicted"/>
<dbReference type="Proteomes" id="UP000290365">
    <property type="component" value="Chromosome"/>
</dbReference>
<evidence type="ECO:0000256" key="1">
    <source>
        <dbReference type="SAM" id="Phobius"/>
    </source>
</evidence>
<feature type="transmembrane region" description="Helical" evidence="1">
    <location>
        <begin position="37"/>
        <end position="63"/>
    </location>
</feature>
<dbReference type="KEGG" id="kbs:EPA93_33590"/>
<dbReference type="RefSeq" id="WP_129891707.1">
    <property type="nucleotide sequence ID" value="NZ_CP035758.1"/>
</dbReference>
<protein>
    <submittedName>
        <fullName evidence="2">Uncharacterized protein</fullName>
    </submittedName>
</protein>
<name>A0A4P6JYS9_KTERU</name>
<gene>
    <name evidence="2" type="ORF">EPA93_33590</name>
</gene>